<evidence type="ECO:0000256" key="4">
    <source>
        <dbReference type="PIRSR" id="PIRSR000429-1"/>
    </source>
</evidence>
<dbReference type="PIRSF" id="PIRSF000429">
    <property type="entry name" value="Ac-CoA_Ac_transf"/>
    <property type="match status" value="1"/>
</dbReference>
<evidence type="ECO:0000256" key="2">
    <source>
        <dbReference type="ARBA" id="ARBA00022679"/>
    </source>
</evidence>
<dbReference type="RefSeq" id="WP_104001829.1">
    <property type="nucleotide sequence ID" value="NZ_FNVQ01000001.1"/>
</dbReference>
<evidence type="ECO:0000256" key="1">
    <source>
        <dbReference type="ARBA" id="ARBA00010982"/>
    </source>
</evidence>
<dbReference type="OrthoDB" id="9764638at2"/>
<gene>
    <name evidence="8" type="ORF">SAMN05444390_101875</name>
</gene>
<dbReference type="InterPro" id="IPR002155">
    <property type="entry name" value="Thiolase"/>
</dbReference>
<dbReference type="Proteomes" id="UP000236745">
    <property type="component" value="Unassembled WGS sequence"/>
</dbReference>
<evidence type="ECO:0000259" key="7">
    <source>
        <dbReference type="Pfam" id="PF02803"/>
    </source>
</evidence>
<dbReference type="PANTHER" id="PTHR18919">
    <property type="entry name" value="ACETYL-COA C-ACYLTRANSFERASE"/>
    <property type="match status" value="1"/>
</dbReference>
<evidence type="ECO:0000259" key="6">
    <source>
        <dbReference type="Pfam" id="PF00108"/>
    </source>
</evidence>
<comment type="similarity">
    <text evidence="1 5">Belongs to the thiolase-like superfamily. Thiolase family.</text>
</comment>
<keyword evidence="2 5" id="KW-0808">Transferase</keyword>
<dbReference type="InterPro" id="IPR020617">
    <property type="entry name" value="Thiolase_C"/>
</dbReference>
<dbReference type="NCBIfam" id="TIGR01930">
    <property type="entry name" value="AcCoA-C-Actrans"/>
    <property type="match status" value="1"/>
</dbReference>
<dbReference type="AlphaFoldDB" id="A0A1H5VY71"/>
<accession>A0A1H5VY71</accession>
<dbReference type="NCBIfam" id="NF006552">
    <property type="entry name" value="PRK09051.1"/>
    <property type="match status" value="1"/>
</dbReference>
<feature type="active site" description="Proton acceptor" evidence="4">
    <location>
        <position position="380"/>
    </location>
</feature>
<feature type="domain" description="Thiolase C-terminal" evidence="7">
    <location>
        <begin position="272"/>
        <end position="393"/>
    </location>
</feature>
<dbReference type="InterPro" id="IPR020610">
    <property type="entry name" value="Thiolase_AS"/>
</dbReference>
<dbReference type="InterPro" id="IPR020615">
    <property type="entry name" value="Thiolase_acyl_enz_int_AS"/>
</dbReference>
<feature type="domain" description="Thiolase N-terminal" evidence="6">
    <location>
        <begin position="6"/>
        <end position="263"/>
    </location>
</feature>
<feature type="active site" description="Acyl-thioester intermediate" evidence="4">
    <location>
        <position position="91"/>
    </location>
</feature>
<reference evidence="8 9" key="1">
    <citation type="submission" date="2016-10" db="EMBL/GenBank/DDBJ databases">
        <authorList>
            <person name="de Groot N.N."/>
        </authorList>
    </citation>
    <scope>NUCLEOTIDE SEQUENCE [LARGE SCALE GENOMIC DNA]</scope>
    <source>
        <strain evidence="8 9">DSM 22012</strain>
    </source>
</reference>
<dbReference type="CDD" id="cd00751">
    <property type="entry name" value="thiolase"/>
    <property type="match status" value="1"/>
</dbReference>
<dbReference type="EMBL" id="FNVQ01000001">
    <property type="protein sequence ID" value="SEF91936.1"/>
    <property type="molecule type" value="Genomic_DNA"/>
</dbReference>
<organism evidence="8 9">
    <name type="scientific">Marinobacterium lutimaris</name>
    <dbReference type="NCBI Taxonomy" id="568106"/>
    <lineage>
        <taxon>Bacteria</taxon>
        <taxon>Pseudomonadati</taxon>
        <taxon>Pseudomonadota</taxon>
        <taxon>Gammaproteobacteria</taxon>
        <taxon>Oceanospirillales</taxon>
        <taxon>Oceanospirillaceae</taxon>
        <taxon>Marinobacterium</taxon>
    </lineage>
</organism>
<dbReference type="Pfam" id="PF00108">
    <property type="entry name" value="Thiolase_N"/>
    <property type="match status" value="1"/>
</dbReference>
<dbReference type="FunFam" id="3.40.47.10:FF:000010">
    <property type="entry name" value="Acetyl-CoA acetyltransferase (Thiolase)"/>
    <property type="match status" value="1"/>
</dbReference>
<proteinExistence type="inferred from homology"/>
<protein>
    <submittedName>
        <fullName evidence="8">Acetyl-CoA C-acetyltransferase</fullName>
    </submittedName>
</protein>
<dbReference type="InterPro" id="IPR016039">
    <property type="entry name" value="Thiolase-like"/>
</dbReference>
<feature type="active site" description="Proton acceptor" evidence="4">
    <location>
        <position position="350"/>
    </location>
</feature>
<name>A0A1H5VY71_9GAMM</name>
<evidence type="ECO:0000256" key="5">
    <source>
        <dbReference type="RuleBase" id="RU003557"/>
    </source>
</evidence>
<evidence type="ECO:0000313" key="9">
    <source>
        <dbReference type="Proteomes" id="UP000236745"/>
    </source>
</evidence>
<keyword evidence="9" id="KW-1185">Reference proteome</keyword>
<dbReference type="Pfam" id="PF02803">
    <property type="entry name" value="Thiolase_C"/>
    <property type="match status" value="1"/>
</dbReference>
<evidence type="ECO:0000313" key="8">
    <source>
        <dbReference type="EMBL" id="SEF91936.1"/>
    </source>
</evidence>
<dbReference type="InterPro" id="IPR020616">
    <property type="entry name" value="Thiolase_N"/>
</dbReference>
<keyword evidence="3 5" id="KW-0012">Acyltransferase</keyword>
<dbReference type="Gene3D" id="3.40.47.10">
    <property type="match status" value="2"/>
</dbReference>
<dbReference type="GO" id="GO:0044281">
    <property type="term" value="P:small molecule metabolic process"/>
    <property type="evidence" value="ECO:0007669"/>
    <property type="project" value="UniProtKB-ARBA"/>
</dbReference>
<dbReference type="GO" id="GO:0003988">
    <property type="term" value="F:acetyl-CoA C-acyltransferase activity"/>
    <property type="evidence" value="ECO:0007669"/>
    <property type="project" value="UniProtKB-ARBA"/>
</dbReference>
<evidence type="ECO:0000256" key="3">
    <source>
        <dbReference type="ARBA" id="ARBA00023315"/>
    </source>
</evidence>
<dbReference type="PROSITE" id="PS00098">
    <property type="entry name" value="THIOLASE_1"/>
    <property type="match status" value="1"/>
</dbReference>
<dbReference type="PROSITE" id="PS00099">
    <property type="entry name" value="THIOLASE_3"/>
    <property type="match status" value="1"/>
</dbReference>
<sequence>MQKREVVVVSGVRTAIGGYGGSLKGFAPHILASMVADEAIKRAGISPEQIGHSVFGHVLPTEPRDAYLARVAAVNAGAPETTPAMAVNRLCGSGLQAILTAAQQIELGITDAVIAGGAESMSRAPYQLPNARFGQRMGDGVMVDPVVGALHCPFNNIHMGVTAENVAEKYGITREQQDELATLSHNRAQNAIEQGYFKDQILPIEIKGRKGPTQFDTDEHVRFNCTQEDLASLKPVFKKDGTVTAGNASGMNDAAAAIVMMDREAAEAQGVKVMARLVDYSVVGVDPKIMGIGPVPAITEVLERNNLGVTDIDVYEVNEAFASQALAVCQQLDLPRDRVNPNGSGISLGHPIGATGVAITIKALYELERINGRYAMVSLCIGGGQGIAALFERA</sequence>
<dbReference type="SUPFAM" id="SSF53901">
    <property type="entry name" value="Thiolase-like"/>
    <property type="match status" value="2"/>
</dbReference>
<dbReference type="PANTHER" id="PTHR18919:SF107">
    <property type="entry name" value="ACETYL-COA ACETYLTRANSFERASE, CYTOSOLIC"/>
    <property type="match status" value="1"/>
</dbReference>